<evidence type="ECO:0000313" key="1">
    <source>
        <dbReference type="EMBL" id="KAK9798523.1"/>
    </source>
</evidence>
<protein>
    <submittedName>
        <fullName evidence="1">Uncharacterized protein</fullName>
    </submittedName>
</protein>
<name>A0AAW1NZG6_9CHLO</name>
<keyword evidence="2" id="KW-1185">Reference proteome</keyword>
<comment type="caution">
    <text evidence="1">The sequence shown here is derived from an EMBL/GenBank/DDBJ whole genome shotgun (WGS) entry which is preliminary data.</text>
</comment>
<dbReference type="EMBL" id="JALJOQ010000098">
    <property type="protein sequence ID" value="KAK9798523.1"/>
    <property type="molecule type" value="Genomic_DNA"/>
</dbReference>
<reference evidence="1 2" key="1">
    <citation type="journal article" date="2024" name="Nat. Commun.">
        <title>Phylogenomics reveals the evolutionary origins of lichenization in chlorophyte algae.</title>
        <authorList>
            <person name="Puginier C."/>
            <person name="Libourel C."/>
            <person name="Otte J."/>
            <person name="Skaloud P."/>
            <person name="Haon M."/>
            <person name="Grisel S."/>
            <person name="Petersen M."/>
            <person name="Berrin J.G."/>
            <person name="Delaux P.M."/>
            <person name="Dal Grande F."/>
            <person name="Keller J."/>
        </authorList>
    </citation>
    <scope>NUCLEOTIDE SEQUENCE [LARGE SCALE GENOMIC DNA]</scope>
    <source>
        <strain evidence="1 2">SAG 2036</strain>
    </source>
</reference>
<dbReference type="AlphaFoldDB" id="A0AAW1NZG6"/>
<gene>
    <name evidence="1" type="ORF">WJX73_007471</name>
</gene>
<dbReference type="Proteomes" id="UP001465755">
    <property type="component" value="Unassembled WGS sequence"/>
</dbReference>
<proteinExistence type="predicted"/>
<organism evidence="1 2">
    <name type="scientific">Symbiochloris irregularis</name>
    <dbReference type="NCBI Taxonomy" id="706552"/>
    <lineage>
        <taxon>Eukaryota</taxon>
        <taxon>Viridiplantae</taxon>
        <taxon>Chlorophyta</taxon>
        <taxon>core chlorophytes</taxon>
        <taxon>Trebouxiophyceae</taxon>
        <taxon>Trebouxiales</taxon>
        <taxon>Trebouxiaceae</taxon>
        <taxon>Symbiochloris</taxon>
    </lineage>
</organism>
<sequence>MHYAAKTRGKQQQKATNQCIQLNQQIQTLRTAVEVQKQLTGKDPLEQKLMQGVAETKVQGQSAAAVTPGVSLPSTTPAAKSSRLTPQAEATLMSFFSLQDMLSKEEAVVLAELANCEEVQLAAKVGAADGAREASMERLAGLTDEKGGIASPQCTGPLLTLMRSERSFEVRVAILDAVMHTGPVILTALAHGGGFCVAMESWLSHGNDERQTSFLRMLLKMLANVPLPKAVLSSSRIPKLITALQKYRGSTIAANATALLQQLYWACLSARLADFKASEQAAVCR</sequence>
<accession>A0AAW1NZG6</accession>
<evidence type="ECO:0000313" key="2">
    <source>
        <dbReference type="Proteomes" id="UP001465755"/>
    </source>
</evidence>